<dbReference type="InterPro" id="IPR023801">
    <property type="entry name" value="His_deacetylse_dom"/>
</dbReference>
<dbReference type="EMBL" id="BDCO01000002">
    <property type="protein sequence ID" value="GAT34157.1"/>
    <property type="molecule type" value="Genomic_DNA"/>
</dbReference>
<dbReference type="STRING" id="690879.TSACC_22581"/>
<dbReference type="Proteomes" id="UP000076023">
    <property type="component" value="Unassembled WGS sequence"/>
</dbReference>
<dbReference type="PANTHER" id="PTHR10625:SF19">
    <property type="entry name" value="HISTONE DEACETYLASE 12"/>
    <property type="match status" value="1"/>
</dbReference>
<dbReference type="PRINTS" id="PR01270">
    <property type="entry name" value="HDASUPER"/>
</dbReference>
<keyword evidence="5" id="KW-1185">Reference proteome</keyword>
<evidence type="ECO:0000313" key="5">
    <source>
        <dbReference type="Proteomes" id="UP000076023"/>
    </source>
</evidence>
<dbReference type="Gene3D" id="3.40.800.20">
    <property type="entry name" value="Histone deacetylase domain"/>
    <property type="match status" value="1"/>
</dbReference>
<gene>
    <name evidence="4" type="ORF">TSACC_22581</name>
</gene>
<feature type="domain" description="Histone deacetylase" evidence="3">
    <location>
        <begin position="28"/>
        <end position="297"/>
    </location>
</feature>
<dbReference type="RefSeq" id="WP_075079814.1">
    <property type="nucleotide sequence ID" value="NZ_BDCO01000002.1"/>
</dbReference>
<proteinExistence type="inferred from homology"/>
<dbReference type="GO" id="GO:0004407">
    <property type="term" value="F:histone deacetylase activity"/>
    <property type="evidence" value="ECO:0007669"/>
    <property type="project" value="InterPro"/>
</dbReference>
<evidence type="ECO:0000259" key="3">
    <source>
        <dbReference type="Pfam" id="PF00850"/>
    </source>
</evidence>
<dbReference type="InParanoid" id="A0A146GBK4"/>
<dbReference type="InterPro" id="IPR023696">
    <property type="entry name" value="Ureohydrolase_dom_sf"/>
</dbReference>
<evidence type="ECO:0000256" key="2">
    <source>
        <dbReference type="ARBA" id="ARBA00022801"/>
    </source>
</evidence>
<dbReference type="OrthoDB" id="9808367at2"/>
<keyword evidence="2" id="KW-0378">Hydrolase</keyword>
<sequence>MSLRLFYDPGFAAPIGDHIMPIRKFGLVAEQVQRLPGMELASVNPVSEDDLLRVHSPAYIKAVKTGEPCDLAESQKFPWSLELFPSVCLTNGAVRDAAVQALKTGAAGALASGFHHSCPDHGEGFCTFNGLIVALEWLKAHGLIRTAAILDMDLHYGNGTALLAATRPWIRALSLYGNDYWDNIPYRDVTERHHEDGPNHRSAAIIPTGGPDGEAMLALLEREIGWLVSEEKPDILLYQAGADPLKYDPYSPLDLSHEDLAARDRRVFEFARAHAIPIAWVLAGGYTKDVTQVVQVHVNTAIACRDTFSL</sequence>
<name>A0A146GBK4_TERSA</name>
<dbReference type="PANTHER" id="PTHR10625">
    <property type="entry name" value="HISTONE DEACETYLASE HDAC1-RELATED"/>
    <property type="match status" value="1"/>
</dbReference>
<comment type="similarity">
    <text evidence="1">Belongs to the histone deacetylase family.</text>
</comment>
<dbReference type="InterPro" id="IPR037138">
    <property type="entry name" value="His_deacetylse_dom_sf"/>
</dbReference>
<dbReference type="GO" id="GO:0040029">
    <property type="term" value="P:epigenetic regulation of gene expression"/>
    <property type="evidence" value="ECO:0007669"/>
    <property type="project" value="TreeGrafter"/>
</dbReference>
<dbReference type="GO" id="GO:0016787">
    <property type="term" value="F:hydrolase activity"/>
    <property type="evidence" value="ECO:0007669"/>
    <property type="project" value="UniProtKB-KW"/>
</dbReference>
<dbReference type="SUPFAM" id="SSF52768">
    <property type="entry name" value="Arginase/deacetylase"/>
    <property type="match status" value="1"/>
</dbReference>
<accession>A0A146GBK4</accession>
<evidence type="ECO:0000256" key="1">
    <source>
        <dbReference type="ARBA" id="ARBA00005947"/>
    </source>
</evidence>
<dbReference type="CDD" id="cd09993">
    <property type="entry name" value="HDAC_classIV"/>
    <property type="match status" value="1"/>
</dbReference>
<protein>
    <submittedName>
        <fullName evidence="4">Acetoin utilization deacetylase AcuC</fullName>
    </submittedName>
</protein>
<comment type="caution">
    <text evidence="4">The sequence shown here is derived from an EMBL/GenBank/DDBJ whole genome shotgun (WGS) entry which is preliminary data.</text>
</comment>
<reference evidence="5" key="1">
    <citation type="journal article" date="2017" name="Genome Announc.">
        <title>Draft Genome Sequence of Terrimicrobium sacchariphilum NM-5T, a Facultative Anaerobic Soil Bacterium of the Class Spartobacteria.</title>
        <authorList>
            <person name="Qiu Y.L."/>
            <person name="Tourlousse D.M."/>
            <person name="Matsuura N."/>
            <person name="Ohashi A."/>
            <person name="Sekiguchi Y."/>
        </authorList>
    </citation>
    <scope>NUCLEOTIDE SEQUENCE [LARGE SCALE GENOMIC DNA]</scope>
    <source>
        <strain evidence="5">NM-5</strain>
    </source>
</reference>
<dbReference type="AlphaFoldDB" id="A0A146GBK4"/>
<dbReference type="InterPro" id="IPR000286">
    <property type="entry name" value="HDACs"/>
</dbReference>
<dbReference type="InterPro" id="IPR044150">
    <property type="entry name" value="HDAC_classIV"/>
</dbReference>
<dbReference type="Pfam" id="PF00850">
    <property type="entry name" value="Hist_deacetyl"/>
    <property type="match status" value="1"/>
</dbReference>
<organism evidence="4 5">
    <name type="scientific">Terrimicrobium sacchariphilum</name>
    <dbReference type="NCBI Taxonomy" id="690879"/>
    <lineage>
        <taxon>Bacteria</taxon>
        <taxon>Pseudomonadati</taxon>
        <taxon>Verrucomicrobiota</taxon>
        <taxon>Terrimicrobiia</taxon>
        <taxon>Terrimicrobiales</taxon>
        <taxon>Terrimicrobiaceae</taxon>
        <taxon>Terrimicrobium</taxon>
    </lineage>
</organism>
<evidence type="ECO:0000313" key="4">
    <source>
        <dbReference type="EMBL" id="GAT34157.1"/>
    </source>
</evidence>